<gene>
    <name evidence="8" type="primary">SUCO</name>
</gene>
<feature type="compositionally biased region" description="Polar residues" evidence="5">
    <location>
        <begin position="985"/>
        <end position="999"/>
    </location>
</feature>
<accession>A0AAX7SJB2</accession>
<dbReference type="GO" id="GO:0034975">
    <property type="term" value="P:protein folding in endoplasmic reticulum"/>
    <property type="evidence" value="ECO:0007669"/>
    <property type="project" value="TreeGrafter"/>
</dbReference>
<protein>
    <recommendedName>
        <fullName evidence="7">SUN domain-containing protein</fullName>
    </recommendedName>
</protein>
<dbReference type="Gene3D" id="2.60.120.260">
    <property type="entry name" value="Galactose-binding domain-like"/>
    <property type="match status" value="1"/>
</dbReference>
<name>A0AAX7SJB2_ASTCA</name>
<dbReference type="GO" id="GO:0016020">
    <property type="term" value="C:membrane"/>
    <property type="evidence" value="ECO:0007669"/>
    <property type="project" value="InterPro"/>
</dbReference>
<feature type="compositionally biased region" description="Polar residues" evidence="5">
    <location>
        <begin position="767"/>
        <end position="789"/>
    </location>
</feature>
<feature type="compositionally biased region" description="Basic and acidic residues" evidence="5">
    <location>
        <begin position="75"/>
        <end position="94"/>
    </location>
</feature>
<evidence type="ECO:0000256" key="1">
    <source>
        <dbReference type="ARBA" id="ARBA00004308"/>
    </source>
</evidence>
<reference evidence="8" key="1">
    <citation type="submission" date="2018-05" db="EMBL/GenBank/DDBJ databases">
        <authorList>
            <person name="Datahose"/>
        </authorList>
    </citation>
    <scope>NUCLEOTIDE SEQUENCE</scope>
</reference>
<evidence type="ECO:0000313" key="8">
    <source>
        <dbReference type="Ensembl" id="ENSACLP00000044614.1"/>
    </source>
</evidence>
<feature type="region of interest" description="Disordered" evidence="5">
    <location>
        <begin position="1241"/>
        <end position="1266"/>
    </location>
</feature>
<comment type="subcellular location">
    <subcellularLocation>
        <location evidence="1">Endomembrane system</location>
    </subcellularLocation>
</comment>
<feature type="region of interest" description="Disordered" evidence="5">
    <location>
        <begin position="711"/>
        <end position="999"/>
    </location>
</feature>
<dbReference type="Proteomes" id="UP000265100">
    <property type="component" value="Chromosome 18"/>
</dbReference>
<feature type="compositionally biased region" description="Low complexity" evidence="5">
    <location>
        <begin position="904"/>
        <end position="918"/>
    </location>
</feature>
<dbReference type="Pfam" id="PF07738">
    <property type="entry name" value="Sad1_UNC"/>
    <property type="match status" value="1"/>
</dbReference>
<organism evidence="8 9">
    <name type="scientific">Astatotilapia calliptera</name>
    <name type="common">Eastern happy</name>
    <name type="synonym">Chromis callipterus</name>
    <dbReference type="NCBI Taxonomy" id="8154"/>
    <lineage>
        <taxon>Eukaryota</taxon>
        <taxon>Metazoa</taxon>
        <taxon>Chordata</taxon>
        <taxon>Craniata</taxon>
        <taxon>Vertebrata</taxon>
        <taxon>Euteleostomi</taxon>
        <taxon>Actinopterygii</taxon>
        <taxon>Neopterygii</taxon>
        <taxon>Teleostei</taxon>
        <taxon>Neoteleostei</taxon>
        <taxon>Acanthomorphata</taxon>
        <taxon>Ovalentaria</taxon>
        <taxon>Cichlomorphae</taxon>
        <taxon>Cichliformes</taxon>
        <taxon>Cichlidae</taxon>
        <taxon>African cichlids</taxon>
        <taxon>Pseudocrenilabrinae</taxon>
        <taxon>Haplochromini</taxon>
        <taxon>Astatotilapia</taxon>
    </lineage>
</organism>
<feature type="compositionally biased region" description="Polar residues" evidence="5">
    <location>
        <begin position="837"/>
        <end position="852"/>
    </location>
</feature>
<feature type="compositionally biased region" description="Basic and acidic residues" evidence="5">
    <location>
        <begin position="737"/>
        <end position="748"/>
    </location>
</feature>
<dbReference type="PANTHER" id="PTHR12953">
    <property type="entry name" value="MEMBRANE PROTEIN CH1 RELATED"/>
    <property type="match status" value="1"/>
</dbReference>
<keyword evidence="9" id="KW-1185">Reference proteome</keyword>
<dbReference type="GO" id="GO:0012505">
    <property type="term" value="C:endomembrane system"/>
    <property type="evidence" value="ECO:0007669"/>
    <property type="project" value="UniProtKB-SubCell"/>
</dbReference>
<evidence type="ECO:0000256" key="5">
    <source>
        <dbReference type="SAM" id="MobiDB-lite"/>
    </source>
</evidence>
<feature type="signal peptide" evidence="6">
    <location>
        <begin position="1"/>
        <end position="20"/>
    </location>
</feature>
<feature type="chain" id="PRO_5044252740" description="SUN domain-containing protein" evidence="6">
    <location>
        <begin position="21"/>
        <end position="1347"/>
    </location>
</feature>
<evidence type="ECO:0000256" key="2">
    <source>
        <dbReference type="ARBA" id="ARBA00022692"/>
    </source>
</evidence>
<keyword evidence="6" id="KW-0732">Signal</keyword>
<keyword evidence="4" id="KW-0472">Membrane</keyword>
<dbReference type="GeneTree" id="ENSGT00390000013502"/>
<feature type="compositionally biased region" description="Polar residues" evidence="5">
    <location>
        <begin position="1216"/>
        <end position="1229"/>
    </location>
</feature>
<feature type="compositionally biased region" description="Polar residues" evidence="5">
    <location>
        <begin position="871"/>
        <end position="881"/>
    </location>
</feature>
<evidence type="ECO:0000256" key="4">
    <source>
        <dbReference type="ARBA" id="ARBA00023136"/>
    </source>
</evidence>
<reference evidence="8" key="3">
    <citation type="submission" date="2025-09" db="UniProtKB">
        <authorList>
            <consortium name="Ensembl"/>
        </authorList>
    </citation>
    <scope>IDENTIFICATION</scope>
</reference>
<keyword evidence="3" id="KW-1133">Transmembrane helix</keyword>
<dbReference type="Ensembl" id="ENSACLT00000058178.1">
    <property type="protein sequence ID" value="ENSACLP00000044614.1"/>
    <property type="gene ID" value="ENSACLG00000014329.2"/>
</dbReference>
<feature type="domain" description="SUN" evidence="7">
    <location>
        <begin position="287"/>
        <end position="492"/>
    </location>
</feature>
<feature type="compositionally biased region" description="Polar residues" evidence="5">
    <location>
        <begin position="711"/>
        <end position="727"/>
    </location>
</feature>
<feature type="region of interest" description="Disordered" evidence="5">
    <location>
        <begin position="247"/>
        <end position="272"/>
    </location>
</feature>
<feature type="compositionally biased region" description="Acidic residues" evidence="5">
    <location>
        <begin position="95"/>
        <end position="108"/>
    </location>
</feature>
<feature type="region of interest" description="Disordered" evidence="5">
    <location>
        <begin position="564"/>
        <end position="618"/>
    </location>
</feature>
<feature type="compositionally biased region" description="Acidic residues" evidence="5">
    <location>
        <begin position="499"/>
        <end position="514"/>
    </location>
</feature>
<feature type="compositionally biased region" description="Basic and acidic residues" evidence="5">
    <location>
        <begin position="653"/>
        <end position="664"/>
    </location>
</feature>
<feature type="region of interest" description="Disordered" evidence="5">
    <location>
        <begin position="1210"/>
        <end position="1229"/>
    </location>
</feature>
<feature type="compositionally biased region" description="Low complexity" evidence="5">
    <location>
        <begin position="571"/>
        <end position="582"/>
    </location>
</feature>
<evidence type="ECO:0000256" key="3">
    <source>
        <dbReference type="ARBA" id="ARBA00022989"/>
    </source>
</evidence>
<dbReference type="PANTHER" id="PTHR12953:SF0">
    <property type="entry name" value="SUN DOMAIN-CONTAINING OSSIFICATION FACTOR"/>
    <property type="match status" value="1"/>
</dbReference>
<feature type="compositionally biased region" description="Polar residues" evidence="5">
    <location>
        <begin position="589"/>
        <end position="614"/>
    </location>
</feature>
<keyword evidence="2" id="KW-0812">Transmembrane</keyword>
<dbReference type="InterPro" id="IPR012919">
    <property type="entry name" value="SUN_dom"/>
</dbReference>
<feature type="compositionally biased region" description="Low complexity" evidence="5">
    <location>
        <begin position="252"/>
        <end position="266"/>
    </location>
</feature>
<proteinExistence type="predicted"/>
<feature type="region of interest" description="Disordered" evidence="5">
    <location>
        <begin position="645"/>
        <end position="674"/>
    </location>
</feature>
<evidence type="ECO:0000313" key="9">
    <source>
        <dbReference type="Proteomes" id="UP000265100"/>
    </source>
</evidence>
<reference evidence="8" key="2">
    <citation type="submission" date="2025-08" db="UniProtKB">
        <authorList>
            <consortium name="Ensembl"/>
        </authorList>
    </citation>
    <scope>IDENTIFICATION</scope>
</reference>
<dbReference type="InterPro" id="IPR045120">
    <property type="entry name" value="Suco/Slp1-like"/>
</dbReference>
<dbReference type="PROSITE" id="PS51469">
    <property type="entry name" value="SUN"/>
    <property type="match status" value="1"/>
</dbReference>
<sequence>MKMTPLLWRLVSVWLAVVYCCYVGCAELQGEAQSPVSPKEVSSEEEPQEHFHRHEVEESLVVPAPPFSENEPPTEDDRVKEEQMPQEVGQKEYDMAFEADESAAEVELEADKGISQPEHSSESQHIEISVTQDQEHASPPPSPDSVAAFSAETNDRPSKVNLQDSIPKGVPGDALDVAASEVNDSDLPPAECEEENNPYDSDSSPPIVLENTSNVHTAGTKVHTDVPLSSPAGHGTQHLESNVSHTLKEADLSSPGTTDTDSSVSTKDPEDIPTFDEWKRKMMEVENEKTQSTHTSDNVGSHTVKKVQKNFNNYASVECGAKILGANPEAKSTSAILKENMDLYMLNPCSNKIWYVASLSFYPQMSQFSFSLLLNPVFYFFSTLSLMLRFIIELCEPIQVKQLVIANFELFSSTPKDFLVSISNRYPTNKWLKLGTFHARDERTVQSFPLDEHLYAKYVKMFTKYIKVELVSHFGSEHFCPLSLIRVFGTSMVEEYEEIVDPSERPDDQDDDLDYPSGSAPGEADLIGSAKDAILNMVNNIAVNVLGGGTEMNGSLSTQEVNITEPSQPLESTTETTITTTSVPDSEDVQISQDTDIPETVENSALETSTTSEGVKQELPPMEEKIVLPLDKDEEEPISSTIILLDKEDDLEEEKKDHHERQQESLKYCPPVPSLSSPCSCAASLLEYFQQQCSASLSKHRECQTAERQQIIPSTQTPSWHPPTHSSAHPEPQQHPSELHQLQDKEQASEQEPESEAVESEVSQPAGNTEESASGSPLREPSQTMTLPKSSDADSSAAKPTHIVETPQLSTLEPAKEPGLENSQDVLEVEEHIEPSASLSSSVPVKPSTSATADDISVAPPEEKLEIDVTQVETNVLIQTQDKTDPSPVPAPTGSPHLEQQPDSAVVPESSTASSEVSPPAPEPAAEPEPSGGHAAIADAKMEDFADDISASSSGNGQLPRPSSPTPSSPTSPSLSDIYAEPPNGTEQNGNPVHSSSQKESVFMRLNNRIKALEMNMSLSGRYLEQLSQRYRKQMEEMQKAFNKTIIKLQNTSRIAEEQDQRQTESIQFLQGQLENVTQLVLNLSVRVSQLQNEVSDRQNYLLLSLFLCLSLGLLLCANHCRLSTVPPTTEPEPPSPKSYTYCCPESRQFSCCDELGLKRSASYPLINSDSFQLATTEGPECMHAEGTESLYPANRKRRRRKMKPLEKVETLKPSLRSSPELTNGVCNGVPVTTNPIPLTKNLLHPTFRDSPSEGSSEGSSHSDDPSFCGLTTACSRICDGLPPPKSRAEKRAWRRRRPKPSCTVVDFLHAPRRDESEPLPISTIEDIMRRKSEPSTKTFVALSGPV</sequence>
<evidence type="ECO:0000259" key="7">
    <source>
        <dbReference type="PROSITE" id="PS51469"/>
    </source>
</evidence>
<feature type="compositionally biased region" description="Polar residues" evidence="5">
    <location>
        <begin position="198"/>
        <end position="208"/>
    </location>
</feature>
<feature type="compositionally biased region" description="Acidic residues" evidence="5">
    <location>
        <begin position="749"/>
        <end position="759"/>
    </location>
</feature>
<dbReference type="GO" id="GO:0046850">
    <property type="term" value="P:regulation of bone remodeling"/>
    <property type="evidence" value="ECO:0007669"/>
    <property type="project" value="TreeGrafter"/>
</dbReference>
<evidence type="ECO:0000256" key="6">
    <source>
        <dbReference type="SAM" id="SignalP"/>
    </source>
</evidence>
<feature type="region of interest" description="Disordered" evidence="5">
    <location>
        <begin position="32"/>
        <end position="208"/>
    </location>
</feature>
<dbReference type="GO" id="GO:0005737">
    <property type="term" value="C:cytoplasm"/>
    <property type="evidence" value="ECO:0007669"/>
    <property type="project" value="TreeGrafter"/>
</dbReference>
<feature type="region of interest" description="Disordered" evidence="5">
    <location>
        <begin position="499"/>
        <end position="522"/>
    </location>
</feature>
<feature type="compositionally biased region" description="Basic and acidic residues" evidence="5">
    <location>
        <begin position="48"/>
        <end position="57"/>
    </location>
</feature>